<dbReference type="EMBL" id="CP039352">
    <property type="protein sequence ID" value="QCE03650.1"/>
    <property type="molecule type" value="Genomic_DNA"/>
</dbReference>
<protein>
    <submittedName>
        <fullName evidence="1">Uncharacterized protein</fullName>
    </submittedName>
</protein>
<name>A0A4D6MQ22_VIGUN</name>
<dbReference type="Proteomes" id="UP000501690">
    <property type="component" value="Linkage Group LG8"/>
</dbReference>
<gene>
    <name evidence="1" type="ORF">DEO72_LG8g1675</name>
</gene>
<evidence type="ECO:0000313" key="2">
    <source>
        <dbReference type="Proteomes" id="UP000501690"/>
    </source>
</evidence>
<keyword evidence="2" id="KW-1185">Reference proteome</keyword>
<accession>A0A4D6MQ22</accession>
<evidence type="ECO:0000313" key="1">
    <source>
        <dbReference type="EMBL" id="QCE03650.1"/>
    </source>
</evidence>
<sequence length="71" mass="7703">MDAKIMRDVGLLMFLACRTSVHWREASMVAVQVRGMVQIRSRWFSCPMIHGGCCNGGAAVADGDSVASVCR</sequence>
<organism evidence="1 2">
    <name type="scientific">Vigna unguiculata</name>
    <name type="common">Cowpea</name>
    <dbReference type="NCBI Taxonomy" id="3917"/>
    <lineage>
        <taxon>Eukaryota</taxon>
        <taxon>Viridiplantae</taxon>
        <taxon>Streptophyta</taxon>
        <taxon>Embryophyta</taxon>
        <taxon>Tracheophyta</taxon>
        <taxon>Spermatophyta</taxon>
        <taxon>Magnoliopsida</taxon>
        <taxon>eudicotyledons</taxon>
        <taxon>Gunneridae</taxon>
        <taxon>Pentapetalae</taxon>
        <taxon>rosids</taxon>
        <taxon>fabids</taxon>
        <taxon>Fabales</taxon>
        <taxon>Fabaceae</taxon>
        <taxon>Papilionoideae</taxon>
        <taxon>50 kb inversion clade</taxon>
        <taxon>NPAAA clade</taxon>
        <taxon>indigoferoid/millettioid clade</taxon>
        <taxon>Phaseoleae</taxon>
        <taxon>Vigna</taxon>
    </lineage>
</organism>
<proteinExistence type="predicted"/>
<dbReference type="AlphaFoldDB" id="A0A4D6MQ22"/>
<reference evidence="1 2" key="1">
    <citation type="submission" date="2019-04" db="EMBL/GenBank/DDBJ databases">
        <title>An improved genome assembly and genetic linkage map for asparagus bean, Vigna unguiculata ssp. sesquipedialis.</title>
        <authorList>
            <person name="Xia Q."/>
            <person name="Zhang R."/>
            <person name="Dong Y."/>
        </authorList>
    </citation>
    <scope>NUCLEOTIDE SEQUENCE [LARGE SCALE GENOMIC DNA]</scope>
    <source>
        <tissue evidence="1">Leaf</tissue>
    </source>
</reference>